<dbReference type="RefSeq" id="WP_284938844.1">
    <property type="nucleotide sequence ID" value="NZ_JANURM010000039.1"/>
</dbReference>
<evidence type="ECO:0000256" key="1">
    <source>
        <dbReference type="SAM" id="Coils"/>
    </source>
</evidence>
<feature type="coiled-coil region" evidence="1">
    <location>
        <begin position="117"/>
        <end position="144"/>
    </location>
</feature>
<organism evidence="2 3">
    <name type="scientific">Campylobacter gastrosuis</name>
    <dbReference type="NCBI Taxonomy" id="2974576"/>
    <lineage>
        <taxon>Bacteria</taxon>
        <taxon>Pseudomonadati</taxon>
        <taxon>Campylobacterota</taxon>
        <taxon>Epsilonproteobacteria</taxon>
        <taxon>Campylobacterales</taxon>
        <taxon>Campylobacteraceae</taxon>
        <taxon>Campylobacter</taxon>
    </lineage>
</organism>
<gene>
    <name evidence="2" type="ORF">NYG85_11780</name>
</gene>
<keyword evidence="1" id="KW-0175">Coiled coil</keyword>
<name>A0ABT7HTG5_9BACT</name>
<reference evidence="2" key="1">
    <citation type="submission" date="2022-08" db="EMBL/GenBank/DDBJ databases">
        <authorList>
            <person name="Wang H."/>
        </authorList>
    </citation>
    <scope>NUCLEOTIDE SEQUENCE</scope>
    <source>
        <strain evidence="2">PS10</strain>
    </source>
</reference>
<reference evidence="2" key="2">
    <citation type="journal article" date="2023" name="Microorganisms">
        <title>Isolation and Genomic Characteristics of Cat-Borne Campylobacter felis sp. nov. and Sheep-Borne Campylobacter ovis sp. nov.</title>
        <authorList>
            <person name="Wang H."/>
            <person name="Li Y."/>
            <person name="Gu Y."/>
            <person name="Zhou G."/>
            <person name="Chen X."/>
            <person name="Zhang X."/>
            <person name="Shao Z."/>
            <person name="Zhang J."/>
            <person name="Zhang M."/>
        </authorList>
    </citation>
    <scope>NUCLEOTIDE SEQUENCE</scope>
    <source>
        <strain evidence="2">PS10</strain>
    </source>
</reference>
<accession>A0ABT7HTG5</accession>
<comment type="caution">
    <text evidence="2">The sequence shown here is derived from an EMBL/GenBank/DDBJ whole genome shotgun (WGS) entry which is preliminary data.</text>
</comment>
<sequence>MAYYNPQRVDFRPDSGVIGASGALGGALWDIYKTNVSKNQAMANLGETKRHNEAVENNAAEQLASNNAWRDIQKANADREYEFSVNKFNADNDFRNRQLAEQIALKKEQQAFNNFYKNQILAQKQEAINEKKAIQEAKAKEEELGPLKNLPVGTLNKINSATTLLDGINGVANEALVNNKDNTTGVYDALMGAAAYNLGIPSAGNADVMARVKAYGDTIREQTKGGGNVAKYNAEEKLNPFRVSGDVLNANISGEYLRNIENFNNIITTLSKQGNYKAANHLQKQLDTYIKGYETTTGRKYKSKDEAVKSEAERVNEKFNQKLKSASDPYDQIDENGVIYLN</sequence>
<evidence type="ECO:0000313" key="3">
    <source>
        <dbReference type="Proteomes" id="UP001173801"/>
    </source>
</evidence>
<dbReference type="Proteomes" id="UP001173801">
    <property type="component" value="Unassembled WGS sequence"/>
</dbReference>
<dbReference type="EMBL" id="JANURM010000039">
    <property type="protein sequence ID" value="MDL0090035.1"/>
    <property type="molecule type" value="Genomic_DNA"/>
</dbReference>
<protein>
    <submittedName>
        <fullName evidence="2">Uncharacterized protein</fullName>
    </submittedName>
</protein>
<proteinExistence type="predicted"/>
<evidence type="ECO:0000313" key="2">
    <source>
        <dbReference type="EMBL" id="MDL0090035.1"/>
    </source>
</evidence>
<keyword evidence="3" id="KW-1185">Reference proteome</keyword>